<feature type="transmembrane region" description="Helical" evidence="5">
    <location>
        <begin position="136"/>
        <end position="156"/>
    </location>
</feature>
<feature type="transmembrane region" description="Helical" evidence="5">
    <location>
        <begin position="68"/>
        <end position="90"/>
    </location>
</feature>
<dbReference type="HOGENOM" id="CLU_043715_0_0_1"/>
<evidence type="ECO:0000313" key="8">
    <source>
        <dbReference type="Proteomes" id="UP000001940"/>
    </source>
</evidence>
<dbReference type="InParanoid" id="H2L274"/>
<dbReference type="GO" id="GO:0016020">
    <property type="term" value="C:membrane"/>
    <property type="evidence" value="ECO:0007669"/>
    <property type="project" value="UniProtKB-SubCell"/>
</dbReference>
<feature type="transmembrane region" description="Helical" evidence="5">
    <location>
        <begin position="243"/>
        <end position="264"/>
    </location>
</feature>
<dbReference type="InterPro" id="IPR019427">
    <property type="entry name" value="7TM_GPCR_serpentine_rcpt_Srw"/>
</dbReference>
<evidence type="ECO:0000256" key="4">
    <source>
        <dbReference type="ARBA" id="ARBA00023136"/>
    </source>
</evidence>
<dbReference type="Gene3D" id="1.20.1070.10">
    <property type="entry name" value="Rhodopsin 7-helix transmembrane proteins"/>
    <property type="match status" value="1"/>
</dbReference>
<dbReference type="SUPFAM" id="SSF81321">
    <property type="entry name" value="Family A G protein-coupled receptor-like"/>
    <property type="match status" value="1"/>
</dbReference>
<feature type="transmembrane region" description="Helical" evidence="5">
    <location>
        <begin position="326"/>
        <end position="345"/>
    </location>
</feature>
<dbReference type="PANTHER" id="PTHR22751">
    <property type="entry name" value="G-PROTEIN COUPLED RECEPTOR-RELATED"/>
    <property type="match status" value="1"/>
</dbReference>
<evidence type="ECO:0000256" key="1">
    <source>
        <dbReference type="ARBA" id="ARBA00004370"/>
    </source>
</evidence>
<dbReference type="PROSITE" id="PS50262">
    <property type="entry name" value="G_PROTEIN_RECEP_F1_2"/>
    <property type="match status" value="1"/>
</dbReference>
<keyword evidence="7" id="KW-0675">Receptor</keyword>
<feature type="domain" description="G-protein coupled receptors family 1 profile" evidence="6">
    <location>
        <begin position="49"/>
        <end position="342"/>
    </location>
</feature>
<reference evidence="7 8" key="1">
    <citation type="journal article" date="1998" name="Science">
        <title>Genome sequence of the nematode C. elegans: a platform for investigating biology.</title>
        <authorList>
            <consortium name="The C. elegans sequencing consortium"/>
            <person name="Sulson J.E."/>
            <person name="Waterston R."/>
        </authorList>
    </citation>
    <scope>NUCLEOTIDE SEQUENCE [LARGE SCALE GENOMIC DNA]</scope>
    <source>
        <strain evidence="7 8">Bristol N2</strain>
    </source>
</reference>
<protein>
    <submittedName>
        <fullName evidence="7">G-protein coupled receptors family 1 profile domain-containing protein</fullName>
    </submittedName>
</protein>
<name>H2L274_CAEEL</name>
<dbReference type="CTD" id="13185919"/>
<evidence type="ECO:0000256" key="2">
    <source>
        <dbReference type="ARBA" id="ARBA00022692"/>
    </source>
</evidence>
<dbReference type="RefSeq" id="NP_001254128.2">
    <property type="nucleotide sequence ID" value="NM_001267199.2"/>
</dbReference>
<keyword evidence="4 5" id="KW-0472">Membrane</keyword>
<keyword evidence="8" id="KW-1185">Reference proteome</keyword>
<feature type="transmembrane region" description="Helical" evidence="5">
    <location>
        <begin position="168"/>
        <end position="195"/>
    </location>
</feature>
<feature type="transmembrane region" description="Helical" evidence="5">
    <location>
        <begin position="285"/>
        <end position="306"/>
    </location>
</feature>
<feature type="transmembrane region" description="Helical" evidence="5">
    <location>
        <begin position="110"/>
        <end position="129"/>
    </location>
</feature>
<accession>H2L274</accession>
<dbReference type="eggNOG" id="ENOG502TKKK">
    <property type="taxonomic scope" value="Eukaryota"/>
</dbReference>
<dbReference type="WormBase" id="T05A6.6">
    <property type="protein sequence ID" value="CE48090"/>
    <property type="gene ID" value="WBGene00005809"/>
    <property type="gene designation" value="srw-62"/>
</dbReference>
<keyword evidence="3 5" id="KW-1133">Transmembrane helix</keyword>
<feature type="transmembrane region" description="Helical" evidence="5">
    <location>
        <begin position="216"/>
        <end position="237"/>
    </location>
</feature>
<evidence type="ECO:0000313" key="7">
    <source>
        <dbReference type="EMBL" id="CCE71654.2"/>
    </source>
</evidence>
<dbReference type="PANTHER" id="PTHR22751:SF54">
    <property type="entry name" value="G-PROTEIN COUPLED RECEPTORS FAMILY 1 PROFILE DOMAIN-CONTAINING PROTEIN"/>
    <property type="match status" value="1"/>
</dbReference>
<comment type="subcellular location">
    <subcellularLocation>
        <location evidence="1">Membrane</location>
    </subcellularLocation>
</comment>
<dbReference type="EMBL" id="BX284602">
    <property type="protein sequence ID" value="CCE71654.2"/>
    <property type="molecule type" value="Genomic_DNA"/>
</dbReference>
<organism evidence="7 8">
    <name type="scientific">Caenorhabditis elegans</name>
    <dbReference type="NCBI Taxonomy" id="6239"/>
    <lineage>
        <taxon>Eukaryota</taxon>
        <taxon>Metazoa</taxon>
        <taxon>Ecdysozoa</taxon>
        <taxon>Nematoda</taxon>
        <taxon>Chromadorea</taxon>
        <taxon>Rhabditida</taxon>
        <taxon>Rhabditina</taxon>
        <taxon>Rhabditomorpha</taxon>
        <taxon>Rhabditoidea</taxon>
        <taxon>Rhabditidae</taxon>
        <taxon>Peloderinae</taxon>
        <taxon>Caenorhabditis</taxon>
    </lineage>
</organism>
<dbReference type="SMR" id="H2L274"/>
<dbReference type="Proteomes" id="UP000001940">
    <property type="component" value="Chromosome II"/>
</dbReference>
<dbReference type="InterPro" id="IPR017452">
    <property type="entry name" value="GPCR_Rhodpsn_7TM"/>
</dbReference>
<dbReference type="Pfam" id="PF10324">
    <property type="entry name" value="7TM_GPCR_Srw"/>
    <property type="match status" value="1"/>
</dbReference>
<dbReference type="AlphaFoldDB" id="H2L274"/>
<dbReference type="KEGG" id="cel:CELE_T05A6.6"/>
<dbReference type="AGR" id="WB:WBGene00005809"/>
<evidence type="ECO:0000256" key="3">
    <source>
        <dbReference type="ARBA" id="ARBA00022989"/>
    </source>
</evidence>
<proteinExistence type="predicted"/>
<evidence type="ECO:0000313" key="9">
    <source>
        <dbReference type="WormBase" id="T05A6.6"/>
    </source>
</evidence>
<dbReference type="PaxDb" id="6239-T05A6.6"/>
<dbReference type="OrthoDB" id="5902297at2759"/>
<gene>
    <name evidence="7 9" type="primary">srw-62</name>
    <name evidence="7" type="ORF">CELE_T05A6.6</name>
    <name evidence="9" type="ORF">T05A6.6</name>
</gene>
<evidence type="ECO:0000259" key="6">
    <source>
        <dbReference type="PROSITE" id="PS50262"/>
    </source>
</evidence>
<dbReference type="GeneID" id="13185919"/>
<sequence>MKWTFNEYYDNEESDPDNAKFKELSEKLSGFLKLFNFYILMFALSGFLINFVHFIIITRRPLRTNSVYVLMIGITSSDLYTMFDIIYVYIDSKISISTQNNKINSFGCDVSGVSNGFIYVLCGLLMNALGEILRRVSTWLALFMALFRFLIVQYAMSSKLDILSTPKFAIKTIITTFLISSIITTLAYIGQFSIVDDGLRLHDYCDKPKETQHSYVVVNSRIFDAYWPIVVMYSLMSDGITKIIPAVTLPFLTIGLIRCIRAASSARRHLSSQQRNSTNDRSIKLVATMTVLSMFAESPSGIVHTYQFFYYDHSSIIASVKSLDKLFINLAILNAIVHCAINFGMSTQYNEVAKKLFCLKIIGRSEVGSVETAYALA</sequence>
<keyword evidence="2 5" id="KW-0812">Transmembrane</keyword>
<evidence type="ECO:0000256" key="5">
    <source>
        <dbReference type="SAM" id="Phobius"/>
    </source>
</evidence>
<dbReference type="GO" id="GO:0008528">
    <property type="term" value="F:G protein-coupled peptide receptor activity"/>
    <property type="evidence" value="ECO:0007669"/>
    <property type="project" value="InterPro"/>
</dbReference>
<feature type="transmembrane region" description="Helical" evidence="5">
    <location>
        <begin position="35"/>
        <end position="56"/>
    </location>
</feature>
<dbReference type="PhylomeDB" id="H2L274"/>